<dbReference type="RefSeq" id="WP_142090591.1">
    <property type="nucleotide sequence ID" value="NZ_CP035485.1"/>
</dbReference>
<keyword evidence="4" id="KW-0472">Membrane</keyword>
<evidence type="ECO:0000256" key="2">
    <source>
        <dbReference type="ARBA" id="ARBA00022692"/>
    </source>
</evidence>
<evidence type="ECO:0000313" key="6">
    <source>
        <dbReference type="EMBL" id="QDI92074.1"/>
    </source>
</evidence>
<organism evidence="6 7">
    <name type="scientific">Salicibibacter halophilus</name>
    <dbReference type="NCBI Taxonomy" id="2502791"/>
    <lineage>
        <taxon>Bacteria</taxon>
        <taxon>Bacillati</taxon>
        <taxon>Bacillota</taxon>
        <taxon>Bacilli</taxon>
        <taxon>Bacillales</taxon>
        <taxon>Bacillaceae</taxon>
        <taxon>Salicibibacter</taxon>
    </lineage>
</organism>
<keyword evidence="7" id="KW-1185">Reference proteome</keyword>
<evidence type="ECO:0000256" key="4">
    <source>
        <dbReference type="ARBA" id="ARBA00022989"/>
    </source>
</evidence>
<keyword evidence="2" id="KW-0812">Transmembrane</keyword>
<protein>
    <submittedName>
        <fullName evidence="6">LytR family transcriptional regulator</fullName>
    </submittedName>
</protein>
<evidence type="ECO:0000259" key="5">
    <source>
        <dbReference type="Pfam" id="PF03816"/>
    </source>
</evidence>
<dbReference type="InterPro" id="IPR004474">
    <property type="entry name" value="LytR_CpsA_psr"/>
</dbReference>
<dbReference type="Gene3D" id="3.40.630.190">
    <property type="entry name" value="LCP protein"/>
    <property type="match status" value="1"/>
</dbReference>
<keyword evidence="4" id="KW-1133">Transmembrane helix</keyword>
<dbReference type="KEGG" id="sale:EPH95_13520"/>
<feature type="domain" description="Cell envelope-related transcriptional attenuator" evidence="5">
    <location>
        <begin position="77"/>
        <end position="218"/>
    </location>
</feature>
<gene>
    <name evidence="6" type="ORF">EPH95_13520</name>
</gene>
<evidence type="ECO:0000256" key="1">
    <source>
        <dbReference type="ARBA" id="ARBA00006068"/>
    </source>
</evidence>
<sequence>MKKTMIIVAIVVSALILVAGAFALYLYVSFSSTANDMHAPIDREGSNIRSEQINFEDNDPVSFLLLGLDAEEADYGRTDTMIVVTVNPGDQSMKMLSIPRDTNAELVGRGWNDKINHAYYYGGEKMAMDTVEHFLDVPIDYIVTVNMDGFEEMVDAVGGITVINDLEFEYAGEAFQKGELELSGKEALAFVRMRQDDPLGDSGRNERQRQVIEGVLREGANMSSVTSIGSILDAIGKNVQTNMEFQDMIDMQNYEPSIHDLEQLTLSGEHARLDGVYYYVVDELDKERVSNKLQEHLELD</sequence>
<comment type="similarity">
    <text evidence="1">Belongs to the LytR/CpsA/Psr (LCP) family.</text>
</comment>
<keyword evidence="3" id="KW-0735">Signal-anchor</keyword>
<evidence type="ECO:0000256" key="3">
    <source>
        <dbReference type="ARBA" id="ARBA00022968"/>
    </source>
</evidence>
<dbReference type="Pfam" id="PF03816">
    <property type="entry name" value="LytR_cpsA_psr"/>
    <property type="match status" value="1"/>
</dbReference>
<dbReference type="Gene3D" id="3.30.420.590">
    <property type="match status" value="1"/>
</dbReference>
<dbReference type="PANTHER" id="PTHR33392:SF6">
    <property type="entry name" value="POLYISOPRENYL-TEICHOIC ACID--PEPTIDOGLYCAN TEICHOIC ACID TRANSFERASE TAGU"/>
    <property type="match status" value="1"/>
</dbReference>
<dbReference type="InterPro" id="IPR050922">
    <property type="entry name" value="LytR/CpsA/Psr_CW_biosynth"/>
</dbReference>
<evidence type="ECO:0000313" key="7">
    <source>
        <dbReference type="Proteomes" id="UP000319756"/>
    </source>
</evidence>
<name>A0A514LJN9_9BACI</name>
<dbReference type="Proteomes" id="UP000319756">
    <property type="component" value="Chromosome"/>
</dbReference>
<dbReference type="NCBIfam" id="TIGR00350">
    <property type="entry name" value="lytR_cpsA_psr"/>
    <property type="match status" value="1"/>
</dbReference>
<reference evidence="7" key="1">
    <citation type="submission" date="2019-01" db="EMBL/GenBank/DDBJ databases">
        <title>Genomic analysis of Salicibibacter sp. NKC3-5.</title>
        <authorList>
            <person name="Oh Y.J."/>
        </authorList>
    </citation>
    <scope>NUCLEOTIDE SEQUENCE [LARGE SCALE GENOMIC DNA]</scope>
    <source>
        <strain evidence="7">NKC3-5</strain>
    </source>
</reference>
<dbReference type="EMBL" id="CP035485">
    <property type="protein sequence ID" value="QDI92074.1"/>
    <property type="molecule type" value="Genomic_DNA"/>
</dbReference>
<proteinExistence type="inferred from homology"/>
<accession>A0A514LJN9</accession>
<dbReference type="AlphaFoldDB" id="A0A514LJN9"/>
<dbReference type="PANTHER" id="PTHR33392">
    <property type="entry name" value="POLYISOPRENYL-TEICHOIC ACID--PEPTIDOGLYCAN TEICHOIC ACID TRANSFERASE TAGU"/>
    <property type="match status" value="1"/>
</dbReference>
<dbReference type="OrthoDB" id="27330at2"/>
<dbReference type="GO" id="GO:0071555">
    <property type="term" value="P:cell wall organization"/>
    <property type="evidence" value="ECO:0007669"/>
    <property type="project" value="UniProtKB-KW"/>
</dbReference>